<organism evidence="2 3">
    <name type="scientific">Phreatobacter aquaticus</name>
    <dbReference type="NCBI Taxonomy" id="2570229"/>
    <lineage>
        <taxon>Bacteria</taxon>
        <taxon>Pseudomonadati</taxon>
        <taxon>Pseudomonadota</taxon>
        <taxon>Alphaproteobacteria</taxon>
        <taxon>Hyphomicrobiales</taxon>
        <taxon>Phreatobacteraceae</taxon>
        <taxon>Phreatobacter</taxon>
    </lineage>
</organism>
<sequence>MTAFPISRRAVLLGGLVCSIPAASAADSDRLTIVTRGGQSHVFTLELANTPEARSRGLMFRRELAPDKGMLFEFGARESEVSMWMKNTYISLDMVFIRADGTIRHIAENTTPLSEATISSGGPVRGVLEVIGGTAKRLGIAPGDRVEHPYFQR</sequence>
<dbReference type="EMBL" id="CP039865">
    <property type="protein sequence ID" value="QCK87209.1"/>
    <property type="molecule type" value="Genomic_DNA"/>
</dbReference>
<dbReference type="PANTHER" id="PTHR37953">
    <property type="entry name" value="UPF0127 PROTEIN MJ1496"/>
    <property type="match status" value="1"/>
</dbReference>
<evidence type="ECO:0000313" key="2">
    <source>
        <dbReference type="EMBL" id="QCK87209.1"/>
    </source>
</evidence>
<dbReference type="KEGG" id="paqt:E8L99_16305"/>
<gene>
    <name evidence="2" type="ORF">E8L99_16305</name>
</gene>
<feature type="signal peptide" evidence="1">
    <location>
        <begin position="1"/>
        <end position="25"/>
    </location>
</feature>
<reference evidence="2 3" key="1">
    <citation type="submission" date="2019-04" db="EMBL/GenBank/DDBJ databases">
        <title>Phreatobacter aquaticus sp. nov.</title>
        <authorList>
            <person name="Choi A."/>
            <person name="Baek K."/>
        </authorList>
    </citation>
    <scope>NUCLEOTIDE SEQUENCE [LARGE SCALE GENOMIC DNA]</scope>
    <source>
        <strain evidence="2 3">NMCR1094</strain>
    </source>
</reference>
<dbReference type="PANTHER" id="PTHR37953:SF1">
    <property type="entry name" value="UPF0127 PROTEIN MJ1496"/>
    <property type="match status" value="1"/>
</dbReference>
<dbReference type="RefSeq" id="WP_137100538.1">
    <property type="nucleotide sequence ID" value="NZ_CP039865.1"/>
</dbReference>
<keyword evidence="1" id="KW-0732">Signal</keyword>
<dbReference type="OrthoDB" id="9808290at2"/>
<feature type="chain" id="PRO_5020555180" evidence="1">
    <location>
        <begin position="26"/>
        <end position="153"/>
    </location>
</feature>
<evidence type="ECO:0000313" key="3">
    <source>
        <dbReference type="Proteomes" id="UP000298588"/>
    </source>
</evidence>
<dbReference type="Gene3D" id="2.60.120.1140">
    <property type="entry name" value="Protein of unknown function DUF192"/>
    <property type="match status" value="1"/>
</dbReference>
<accession>A0A4D7QNN0</accession>
<name>A0A4D7QNN0_9HYPH</name>
<proteinExistence type="predicted"/>
<protein>
    <submittedName>
        <fullName evidence="2">DUF192 domain-containing protein</fullName>
    </submittedName>
</protein>
<dbReference type="AlphaFoldDB" id="A0A4D7QNN0"/>
<dbReference type="InterPro" id="IPR038695">
    <property type="entry name" value="Saro_0823-like_sf"/>
</dbReference>
<dbReference type="InterPro" id="IPR003795">
    <property type="entry name" value="DUF192"/>
</dbReference>
<dbReference type="Pfam" id="PF02643">
    <property type="entry name" value="DUF192"/>
    <property type="match status" value="1"/>
</dbReference>
<dbReference type="Proteomes" id="UP000298588">
    <property type="component" value="Chromosome"/>
</dbReference>
<keyword evidence="3" id="KW-1185">Reference proteome</keyword>
<evidence type="ECO:0000256" key="1">
    <source>
        <dbReference type="SAM" id="SignalP"/>
    </source>
</evidence>